<sequence>MKQTYIWGVIGIIVVAGLGYYAWSSNETTGGITMIGEAFERDAIDDLIGGDKAYVCDVQSAVENRESLGMVYLDGNSFRAEFKTFVPEINTTIDIYSIWDGDYVYSWSSLSPVGSKAQVVREQITFNNASADAADQVIYSCNEVASDPSMIAIPENITFEELAVEPIEGDASVETEMPAEDSINQEEMEVIES</sequence>
<accession>A0A2H0QUM1</accession>
<evidence type="ECO:0000256" key="2">
    <source>
        <dbReference type="SAM" id="Phobius"/>
    </source>
</evidence>
<dbReference type="Proteomes" id="UP000231333">
    <property type="component" value="Unassembled WGS sequence"/>
</dbReference>
<gene>
    <name evidence="3" type="ORF">COV34_02735</name>
</gene>
<reference evidence="3 4" key="1">
    <citation type="submission" date="2017-09" db="EMBL/GenBank/DDBJ databases">
        <title>Depth-based differentiation of microbial function through sediment-hosted aquifers and enrichment of novel symbionts in the deep terrestrial subsurface.</title>
        <authorList>
            <person name="Probst A.J."/>
            <person name="Ladd B."/>
            <person name="Jarett J.K."/>
            <person name="Geller-Mcgrath D.E."/>
            <person name="Sieber C.M."/>
            <person name="Emerson J.B."/>
            <person name="Anantharaman K."/>
            <person name="Thomas B.C."/>
            <person name="Malmstrom R."/>
            <person name="Stieglmeier M."/>
            <person name="Klingl A."/>
            <person name="Woyke T."/>
            <person name="Ryan C.M."/>
            <person name="Banfield J.F."/>
        </authorList>
    </citation>
    <scope>NUCLEOTIDE SEQUENCE [LARGE SCALE GENOMIC DNA]</scope>
    <source>
        <strain evidence="3">CG10_big_fil_rev_8_21_14_0_10_42_12</strain>
    </source>
</reference>
<dbReference type="AlphaFoldDB" id="A0A2H0QUM1"/>
<evidence type="ECO:0000313" key="4">
    <source>
        <dbReference type="Proteomes" id="UP000231333"/>
    </source>
</evidence>
<evidence type="ECO:0000313" key="3">
    <source>
        <dbReference type="EMBL" id="PIR37979.1"/>
    </source>
</evidence>
<keyword evidence="2" id="KW-0472">Membrane</keyword>
<name>A0A2H0QUM1_9BACT</name>
<proteinExistence type="predicted"/>
<keyword evidence="2" id="KW-1133">Transmembrane helix</keyword>
<feature type="transmembrane region" description="Helical" evidence="2">
    <location>
        <begin position="5"/>
        <end position="23"/>
    </location>
</feature>
<feature type="region of interest" description="Disordered" evidence="1">
    <location>
        <begin position="171"/>
        <end position="193"/>
    </location>
</feature>
<keyword evidence="2" id="KW-0812">Transmembrane</keyword>
<protein>
    <submittedName>
        <fullName evidence="3">Uncharacterized protein</fullName>
    </submittedName>
</protein>
<evidence type="ECO:0000256" key="1">
    <source>
        <dbReference type="SAM" id="MobiDB-lite"/>
    </source>
</evidence>
<comment type="caution">
    <text evidence="3">The sequence shown here is derived from an EMBL/GenBank/DDBJ whole genome shotgun (WGS) entry which is preliminary data.</text>
</comment>
<organism evidence="3 4">
    <name type="scientific">Candidatus Zambryskibacteria bacterium CG10_big_fil_rev_8_21_14_0_10_42_12</name>
    <dbReference type="NCBI Taxonomy" id="1975115"/>
    <lineage>
        <taxon>Bacteria</taxon>
        <taxon>Candidatus Zambryskiibacteriota</taxon>
    </lineage>
</organism>
<dbReference type="EMBL" id="PCXL01000013">
    <property type="protein sequence ID" value="PIR37979.1"/>
    <property type="molecule type" value="Genomic_DNA"/>
</dbReference>